<comment type="similarity">
    <text evidence="1">Belongs to the peptidase C2 family.</text>
</comment>
<dbReference type="InterPro" id="IPR036213">
    <property type="entry name" value="Calpain_III_sf"/>
</dbReference>
<dbReference type="PRINTS" id="PR00704">
    <property type="entry name" value="CALPAIN"/>
</dbReference>
<dbReference type="InterPro" id="IPR000169">
    <property type="entry name" value="Pept_cys_AS"/>
</dbReference>
<evidence type="ECO:0000259" key="8">
    <source>
        <dbReference type="PROSITE" id="PS50203"/>
    </source>
</evidence>
<dbReference type="SMART" id="SM00720">
    <property type="entry name" value="calpain_III"/>
    <property type="match status" value="1"/>
</dbReference>
<dbReference type="InterPro" id="IPR022682">
    <property type="entry name" value="Calpain_domain_III"/>
</dbReference>
<dbReference type="PROSITE" id="PS50203">
    <property type="entry name" value="CALPAIN_CAT"/>
    <property type="match status" value="1"/>
</dbReference>
<feature type="active site" evidence="5 6">
    <location>
        <position position="376"/>
    </location>
</feature>
<sequence length="816" mass="93018">MSYYQQPVTYSYKRTHNQSYPQPVQHVNYAGSKHPADDLQEATTNRLQHITVTHPQPPANIYHEATLQRSPQPVNYFQQGTIMSSSPQPTNHYQQPVKDYQPDFANHSDYPTGPPYQQTAVSPEPLQTTPVVRSGQDYASLQNDLLRRRALFTDPKFPPNNSSLYMSTGSFGDRFSGNVIWKRPKDIVKNPRLMYHNASRHDLDQGYLGNCWFVAGAAVLATSHPHLLARVVPEDQGFAQNMYTGMFRFNFWWYGNWTEVIVDDYIPTDGYAPIYCSNRERPDEFWPCLLEKAYAKLHGSYQALVGGNMQNSMVDLTGGISETIDLQSKNEVSPELYSLLVKSYNMKTLMGAAIFLPPNVRGSSEVRKANGLYMGHAYSITGFRQIPTGRGTVNLLRLRNPWGRREWNGAWSDNSPEMRSLSRQLREDMDFQKLEDGEFWISYDDFVFNVDQLQMCHLSPDAFLAELADNDKKQQWNVTVFHDKWIRGVTAGGCGNPPYQSLKWKNPQFYVTLEQPDNILGHGDDCTLIVSLMQRVENKKSVAIGFDVYRLRDSSRRPVDGSRAPQSALSLTEMYGTYVYNREISKRFELKCGTYAIMPSTFYPHEESEFLLRIVTEKLSDSGVLDENVTPTPEPAVTPSPKPQDTFQVLFKKHAASDMKLDAQELKEFLQEISDTELQEPIKFSLESCRSIVSLMDKNKSGLLDVDEARRAWKEIKAYRAVFKQFDANNNNKLVTYELGSVFKKLGFPISRSVLTAMVRRYGDRDSNISLADFILMVCKLTCLYASFHTQDRRGGASDGTAEFTLNEFLEAALFT</sequence>
<dbReference type="EMBL" id="BLXT01007347">
    <property type="protein sequence ID" value="GFO38688.1"/>
    <property type="molecule type" value="Genomic_DNA"/>
</dbReference>
<dbReference type="PANTHER" id="PTHR10183">
    <property type="entry name" value="CALPAIN"/>
    <property type="match status" value="1"/>
</dbReference>
<dbReference type="PANTHER" id="PTHR10183:SF433">
    <property type="entry name" value="CALPAIN-A-RELATED"/>
    <property type="match status" value="1"/>
</dbReference>
<dbReference type="Gene3D" id="1.10.238.10">
    <property type="entry name" value="EF-hand"/>
    <property type="match status" value="1"/>
</dbReference>
<evidence type="ECO:0000259" key="9">
    <source>
        <dbReference type="PROSITE" id="PS50222"/>
    </source>
</evidence>
<dbReference type="PROSITE" id="PS00139">
    <property type="entry name" value="THIOL_PROTEASE_CYS"/>
    <property type="match status" value="1"/>
</dbReference>
<evidence type="ECO:0000256" key="2">
    <source>
        <dbReference type="ARBA" id="ARBA00022670"/>
    </source>
</evidence>
<dbReference type="CDD" id="cd00044">
    <property type="entry name" value="CysPc"/>
    <property type="match status" value="1"/>
</dbReference>
<feature type="region of interest" description="Disordered" evidence="7">
    <location>
        <begin position="624"/>
        <end position="643"/>
    </location>
</feature>
<evidence type="ECO:0000313" key="11">
    <source>
        <dbReference type="Proteomes" id="UP000735302"/>
    </source>
</evidence>
<keyword evidence="4 6" id="KW-0788">Thiol protease</keyword>
<dbReference type="InterPro" id="IPR011992">
    <property type="entry name" value="EF-hand-dom_pair"/>
</dbReference>
<keyword evidence="11" id="KW-1185">Reference proteome</keyword>
<feature type="domain" description="Calpain catalytic" evidence="8">
    <location>
        <begin position="151"/>
        <end position="459"/>
    </location>
</feature>
<evidence type="ECO:0000313" key="10">
    <source>
        <dbReference type="EMBL" id="GFO38688.1"/>
    </source>
</evidence>
<feature type="domain" description="EF-hand" evidence="9">
    <location>
        <begin position="714"/>
        <end position="749"/>
    </location>
</feature>
<proteinExistence type="inferred from homology"/>
<dbReference type="CDD" id="cd16182">
    <property type="entry name" value="EFh_PEF_Group_II_CAPN_like"/>
    <property type="match status" value="1"/>
</dbReference>
<gene>
    <name evidence="10" type="ORF">PoB_006519300</name>
</gene>
<dbReference type="Gene3D" id="3.90.70.10">
    <property type="entry name" value="Cysteine proteinases"/>
    <property type="match status" value="1"/>
</dbReference>
<dbReference type="InterPro" id="IPR038765">
    <property type="entry name" value="Papain-like_cys_pep_sf"/>
</dbReference>
<feature type="compositionally biased region" description="Pro residues" evidence="7">
    <location>
        <begin position="632"/>
        <end position="642"/>
    </location>
</feature>
<dbReference type="InterPro" id="IPR022684">
    <property type="entry name" value="Calpain_cysteine_protease"/>
</dbReference>
<evidence type="ECO:0000256" key="6">
    <source>
        <dbReference type="PROSITE-ProRule" id="PRU00239"/>
    </source>
</evidence>
<organism evidence="10 11">
    <name type="scientific">Plakobranchus ocellatus</name>
    <dbReference type="NCBI Taxonomy" id="259542"/>
    <lineage>
        <taxon>Eukaryota</taxon>
        <taxon>Metazoa</taxon>
        <taxon>Spiralia</taxon>
        <taxon>Lophotrochozoa</taxon>
        <taxon>Mollusca</taxon>
        <taxon>Gastropoda</taxon>
        <taxon>Heterobranchia</taxon>
        <taxon>Euthyneura</taxon>
        <taxon>Panpulmonata</taxon>
        <taxon>Sacoglossa</taxon>
        <taxon>Placobranchoidea</taxon>
        <taxon>Plakobranchidae</taxon>
        <taxon>Plakobranchus</taxon>
    </lineage>
</organism>
<name>A0AAV4D3J3_9GAST</name>
<dbReference type="PROSITE" id="PS50222">
    <property type="entry name" value="EF_HAND_2"/>
    <property type="match status" value="1"/>
</dbReference>
<feature type="active site" evidence="5 6">
    <location>
        <position position="211"/>
    </location>
</feature>
<feature type="active site" evidence="5 6">
    <location>
        <position position="400"/>
    </location>
</feature>
<evidence type="ECO:0000256" key="7">
    <source>
        <dbReference type="SAM" id="MobiDB-lite"/>
    </source>
</evidence>
<evidence type="ECO:0000256" key="3">
    <source>
        <dbReference type="ARBA" id="ARBA00022801"/>
    </source>
</evidence>
<dbReference type="GO" id="GO:0005737">
    <property type="term" value="C:cytoplasm"/>
    <property type="evidence" value="ECO:0007669"/>
    <property type="project" value="TreeGrafter"/>
</dbReference>
<dbReference type="SMART" id="SM00230">
    <property type="entry name" value="CysPc"/>
    <property type="match status" value="1"/>
</dbReference>
<dbReference type="InterPro" id="IPR002048">
    <property type="entry name" value="EF_hand_dom"/>
</dbReference>
<dbReference type="InterPro" id="IPR022683">
    <property type="entry name" value="Calpain_III"/>
</dbReference>
<protein>
    <submittedName>
        <fullName evidence="10">Calpain-9</fullName>
    </submittedName>
</protein>
<keyword evidence="2 6" id="KW-0645">Protease</keyword>
<dbReference type="FunFam" id="3.90.70.10:FF:000114">
    <property type="entry name" value="Calpain a"/>
    <property type="match status" value="1"/>
</dbReference>
<dbReference type="Pfam" id="PF00648">
    <property type="entry name" value="Peptidase_C2"/>
    <property type="match status" value="1"/>
</dbReference>
<dbReference type="Proteomes" id="UP000735302">
    <property type="component" value="Unassembled WGS sequence"/>
</dbReference>
<keyword evidence="3 6" id="KW-0378">Hydrolase</keyword>
<evidence type="ECO:0000256" key="5">
    <source>
        <dbReference type="PIRSR" id="PIRSR622684-1"/>
    </source>
</evidence>
<dbReference type="Pfam" id="PF01067">
    <property type="entry name" value="Calpain_III"/>
    <property type="match status" value="1"/>
</dbReference>
<dbReference type="InterPro" id="IPR001300">
    <property type="entry name" value="Peptidase_C2_calpain_cat"/>
</dbReference>
<dbReference type="SUPFAM" id="SSF47473">
    <property type="entry name" value="EF-hand"/>
    <property type="match status" value="1"/>
</dbReference>
<evidence type="ECO:0000256" key="4">
    <source>
        <dbReference type="ARBA" id="ARBA00022807"/>
    </source>
</evidence>
<evidence type="ECO:0000256" key="1">
    <source>
        <dbReference type="ARBA" id="ARBA00007623"/>
    </source>
</evidence>
<accession>A0AAV4D3J3</accession>
<dbReference type="AlphaFoldDB" id="A0AAV4D3J3"/>
<dbReference type="GO" id="GO:0005509">
    <property type="term" value="F:calcium ion binding"/>
    <property type="evidence" value="ECO:0007669"/>
    <property type="project" value="InterPro"/>
</dbReference>
<dbReference type="GO" id="GO:0004198">
    <property type="term" value="F:calcium-dependent cysteine-type endopeptidase activity"/>
    <property type="evidence" value="ECO:0007669"/>
    <property type="project" value="InterPro"/>
</dbReference>
<dbReference type="GO" id="GO:0006508">
    <property type="term" value="P:proteolysis"/>
    <property type="evidence" value="ECO:0007669"/>
    <property type="project" value="UniProtKB-KW"/>
</dbReference>
<dbReference type="SUPFAM" id="SSF49758">
    <property type="entry name" value="Calpain large subunit, middle domain (domain III)"/>
    <property type="match status" value="1"/>
</dbReference>
<reference evidence="10 11" key="1">
    <citation type="journal article" date="2021" name="Elife">
        <title>Chloroplast acquisition without the gene transfer in kleptoplastic sea slugs, Plakobranchus ocellatus.</title>
        <authorList>
            <person name="Maeda T."/>
            <person name="Takahashi S."/>
            <person name="Yoshida T."/>
            <person name="Shimamura S."/>
            <person name="Takaki Y."/>
            <person name="Nagai Y."/>
            <person name="Toyoda A."/>
            <person name="Suzuki Y."/>
            <person name="Arimoto A."/>
            <person name="Ishii H."/>
            <person name="Satoh N."/>
            <person name="Nishiyama T."/>
            <person name="Hasebe M."/>
            <person name="Maruyama T."/>
            <person name="Minagawa J."/>
            <person name="Obokata J."/>
            <person name="Shigenobu S."/>
        </authorList>
    </citation>
    <scope>NUCLEOTIDE SEQUENCE [LARGE SCALE GENOMIC DNA]</scope>
</reference>
<comment type="caution">
    <text evidence="10">The sequence shown here is derived from an EMBL/GenBank/DDBJ whole genome shotgun (WGS) entry which is preliminary data.</text>
</comment>
<dbReference type="Gene3D" id="2.60.120.380">
    <property type="match status" value="1"/>
</dbReference>
<dbReference type="SUPFAM" id="SSF54001">
    <property type="entry name" value="Cysteine proteinases"/>
    <property type="match status" value="1"/>
</dbReference>